<dbReference type="EMBL" id="CP002542">
    <property type="protein sequence ID" value="AEA43084.1"/>
    <property type="molecule type" value="Genomic_DNA"/>
</dbReference>
<protein>
    <submittedName>
        <fullName evidence="1">Uncharacterized protein</fullName>
    </submittedName>
</protein>
<name>F2I9T8_FLUTR</name>
<proteinExistence type="predicted"/>
<sequence>MAFQVFKESEVNKSVLKKAPLKIKSGSKSKHITGWLCIGEKKIIHMRIPNAHSKEFKGGKAGELARKLFLNQPEYKSFIECSMSAVEYEIVLKREYEKEEKLKAEEFKKLEEAKKES</sequence>
<dbReference type="STRING" id="755732.Fluta_1087"/>
<evidence type="ECO:0000313" key="2">
    <source>
        <dbReference type="Proteomes" id="UP000007463"/>
    </source>
</evidence>
<keyword evidence="2" id="KW-1185">Reference proteome</keyword>
<dbReference type="RefSeq" id="WP_013685856.1">
    <property type="nucleotide sequence ID" value="NC_015321.1"/>
</dbReference>
<gene>
    <name evidence="1" type="ordered locus">Fluta_1087</name>
</gene>
<dbReference type="AlphaFoldDB" id="F2I9T8"/>
<dbReference type="KEGG" id="fte:Fluta_1087"/>
<organism evidence="1 2">
    <name type="scientific">Fluviicola taffensis (strain DSM 16823 / NCIMB 13979 / RW262)</name>
    <dbReference type="NCBI Taxonomy" id="755732"/>
    <lineage>
        <taxon>Bacteria</taxon>
        <taxon>Pseudomonadati</taxon>
        <taxon>Bacteroidota</taxon>
        <taxon>Flavobacteriia</taxon>
        <taxon>Flavobacteriales</taxon>
        <taxon>Crocinitomicaceae</taxon>
        <taxon>Fluviicola</taxon>
    </lineage>
</organism>
<dbReference type="Proteomes" id="UP000007463">
    <property type="component" value="Chromosome"/>
</dbReference>
<reference evidence="1 2" key="1">
    <citation type="journal article" date="2011" name="Stand. Genomic Sci.">
        <title>Complete genome sequence of the gliding freshwater bacterium Fluviicola taffensis type strain (RW262).</title>
        <authorList>
            <person name="Woyke T."/>
            <person name="Chertkov O."/>
            <person name="Lapidus A."/>
            <person name="Nolan M."/>
            <person name="Lucas S."/>
            <person name="Del Rio T.G."/>
            <person name="Tice H."/>
            <person name="Cheng J.F."/>
            <person name="Tapia R."/>
            <person name="Han C."/>
            <person name="Goodwin L."/>
            <person name="Pitluck S."/>
            <person name="Liolios K."/>
            <person name="Pagani I."/>
            <person name="Ivanova N."/>
            <person name="Huntemann M."/>
            <person name="Mavromatis K."/>
            <person name="Mikhailova N."/>
            <person name="Pati A."/>
            <person name="Chen A."/>
            <person name="Palaniappan K."/>
            <person name="Land M."/>
            <person name="Hauser L."/>
            <person name="Brambilla E.M."/>
            <person name="Rohde M."/>
            <person name="Mwirichia R."/>
            <person name="Sikorski J."/>
            <person name="Tindall B.J."/>
            <person name="Goker M."/>
            <person name="Bristow J."/>
            <person name="Eisen J.A."/>
            <person name="Markowitz V."/>
            <person name="Hugenholtz P."/>
            <person name="Klenk H.P."/>
            <person name="Kyrpides N.C."/>
        </authorList>
    </citation>
    <scope>NUCLEOTIDE SEQUENCE [LARGE SCALE GENOMIC DNA]</scope>
    <source>
        <strain evidence="2">DSM 16823 / RW262 / RW262</strain>
    </source>
</reference>
<evidence type="ECO:0000313" key="1">
    <source>
        <dbReference type="EMBL" id="AEA43084.1"/>
    </source>
</evidence>
<dbReference type="HOGENOM" id="CLU_2081341_0_0_10"/>
<accession>F2I9T8</accession>
<reference evidence="2" key="2">
    <citation type="submission" date="2011-02" db="EMBL/GenBank/DDBJ databases">
        <title>The complete genome of Fluviicola taffensis DSM 16823.</title>
        <authorList>
            <consortium name="US DOE Joint Genome Institute (JGI-PGF)"/>
            <person name="Lucas S."/>
            <person name="Copeland A."/>
            <person name="Lapidus A."/>
            <person name="Bruce D."/>
            <person name="Goodwin L."/>
            <person name="Pitluck S."/>
            <person name="Kyrpides N."/>
            <person name="Mavromatis K."/>
            <person name="Ivanova N."/>
            <person name="Mikhailova N."/>
            <person name="Pagani I."/>
            <person name="Chertkov O."/>
            <person name="Detter J.C."/>
            <person name="Han C."/>
            <person name="Tapia R."/>
            <person name="Land M."/>
            <person name="Hauser L."/>
            <person name="Markowitz V."/>
            <person name="Cheng J.-F."/>
            <person name="Hugenholtz P."/>
            <person name="Woyke T."/>
            <person name="Wu D."/>
            <person name="Tindall B."/>
            <person name="Pomrenke H.G."/>
            <person name="Brambilla E."/>
            <person name="Klenk H.-P."/>
            <person name="Eisen J.A."/>
        </authorList>
    </citation>
    <scope>NUCLEOTIDE SEQUENCE [LARGE SCALE GENOMIC DNA]</scope>
    <source>
        <strain evidence="2">DSM 16823 / RW262 / RW262</strain>
    </source>
</reference>